<protein>
    <submittedName>
        <fullName evidence="2">Uncharacterized protein</fullName>
    </submittedName>
</protein>
<feature type="compositionally biased region" description="Basic residues" evidence="1">
    <location>
        <begin position="11"/>
        <end position="23"/>
    </location>
</feature>
<organism evidence="2 3">
    <name type="scientific">Gryllus longicercus</name>
    <dbReference type="NCBI Taxonomy" id="2509291"/>
    <lineage>
        <taxon>Eukaryota</taxon>
        <taxon>Metazoa</taxon>
        <taxon>Ecdysozoa</taxon>
        <taxon>Arthropoda</taxon>
        <taxon>Hexapoda</taxon>
        <taxon>Insecta</taxon>
        <taxon>Pterygota</taxon>
        <taxon>Neoptera</taxon>
        <taxon>Polyneoptera</taxon>
        <taxon>Orthoptera</taxon>
        <taxon>Ensifera</taxon>
        <taxon>Gryllidea</taxon>
        <taxon>Grylloidea</taxon>
        <taxon>Gryllidae</taxon>
        <taxon>Gryllinae</taxon>
        <taxon>Gryllus</taxon>
    </lineage>
</organism>
<feature type="region of interest" description="Disordered" evidence="1">
    <location>
        <begin position="1"/>
        <end position="24"/>
    </location>
</feature>
<dbReference type="AlphaFoldDB" id="A0AAN9W000"/>
<dbReference type="EMBL" id="JAZDUA010000016">
    <property type="protein sequence ID" value="KAK7873156.1"/>
    <property type="molecule type" value="Genomic_DNA"/>
</dbReference>
<gene>
    <name evidence="2" type="ORF">R5R35_006376</name>
</gene>
<feature type="compositionally biased region" description="Gly residues" evidence="1">
    <location>
        <begin position="46"/>
        <end position="61"/>
    </location>
</feature>
<reference evidence="2 3" key="1">
    <citation type="submission" date="2024-03" db="EMBL/GenBank/DDBJ databases">
        <title>The genome assembly and annotation of the cricket Gryllus longicercus Weissman &amp; Gray.</title>
        <authorList>
            <person name="Szrajer S."/>
            <person name="Gray D."/>
            <person name="Ylla G."/>
        </authorList>
    </citation>
    <scope>NUCLEOTIDE SEQUENCE [LARGE SCALE GENOMIC DNA]</scope>
    <source>
        <strain evidence="2">DAG 2021-001</strain>
        <tissue evidence="2">Whole body minus gut</tissue>
    </source>
</reference>
<accession>A0AAN9W000</accession>
<dbReference type="Proteomes" id="UP001378592">
    <property type="component" value="Unassembled WGS sequence"/>
</dbReference>
<evidence type="ECO:0000313" key="3">
    <source>
        <dbReference type="Proteomes" id="UP001378592"/>
    </source>
</evidence>
<sequence>MRCRAPDGSVRRSRGKTRAKSRKGPNISYLPELVRKLAQYCGANSGGAGGVGGAGGGAGRGGGDDDEDLMLDVLDGEGIAMSVVSTTGGSSS</sequence>
<evidence type="ECO:0000256" key="1">
    <source>
        <dbReference type="SAM" id="MobiDB-lite"/>
    </source>
</evidence>
<evidence type="ECO:0000313" key="2">
    <source>
        <dbReference type="EMBL" id="KAK7873156.1"/>
    </source>
</evidence>
<name>A0AAN9W000_9ORTH</name>
<comment type="caution">
    <text evidence="2">The sequence shown here is derived from an EMBL/GenBank/DDBJ whole genome shotgun (WGS) entry which is preliminary data.</text>
</comment>
<keyword evidence="3" id="KW-1185">Reference proteome</keyword>
<proteinExistence type="predicted"/>
<feature type="region of interest" description="Disordered" evidence="1">
    <location>
        <begin position="46"/>
        <end position="68"/>
    </location>
</feature>